<dbReference type="RefSeq" id="WP_056997428.1">
    <property type="nucleotide sequence ID" value="NZ_AYYR01000124.1"/>
</dbReference>
<dbReference type="STRING" id="33960.TY91_14665"/>
<evidence type="ECO:0000256" key="2">
    <source>
        <dbReference type="ARBA" id="ARBA00023277"/>
    </source>
</evidence>
<dbReference type="GO" id="GO:0008736">
    <property type="term" value="F:L-fucose isomerase activity"/>
    <property type="evidence" value="ECO:0007669"/>
    <property type="project" value="InterPro"/>
</dbReference>
<keyword evidence="2" id="KW-0119">Carbohydrate metabolism</keyword>
<name>A0A0R2BB25_SECCO</name>
<evidence type="ECO:0000313" key="4">
    <source>
        <dbReference type="EMBL" id="KRM73755.1"/>
    </source>
</evidence>
<organism evidence="4 5">
    <name type="scientific">Secundilactobacillus collinoides DSM 20515 = JCM 1123</name>
    <dbReference type="NCBI Taxonomy" id="1423733"/>
    <lineage>
        <taxon>Bacteria</taxon>
        <taxon>Bacillati</taxon>
        <taxon>Bacillota</taxon>
        <taxon>Bacilli</taxon>
        <taxon>Lactobacillales</taxon>
        <taxon>Lactobacillaceae</taxon>
        <taxon>Secundilactobacillus</taxon>
    </lineage>
</organism>
<dbReference type="PANTHER" id="PTHR36120:SF1">
    <property type="entry name" value="L-FUCOSE ISOMERASE C-TERMINAL DOMAIN-CONTAINING PROTEIN"/>
    <property type="match status" value="1"/>
</dbReference>
<proteinExistence type="predicted"/>
<dbReference type="GO" id="GO:0005737">
    <property type="term" value="C:cytoplasm"/>
    <property type="evidence" value="ECO:0007669"/>
    <property type="project" value="InterPro"/>
</dbReference>
<comment type="caution">
    <text evidence="4">The sequence shown here is derived from an EMBL/GenBank/DDBJ whole genome shotgun (WGS) entry which is preliminary data.</text>
</comment>
<evidence type="ECO:0000313" key="5">
    <source>
        <dbReference type="Proteomes" id="UP000051845"/>
    </source>
</evidence>
<dbReference type="PATRIC" id="fig|1423733.4.peg.1260"/>
<dbReference type="PANTHER" id="PTHR36120">
    <property type="entry name" value="FUCOSE ISOMERASE"/>
    <property type="match status" value="1"/>
</dbReference>
<dbReference type="EMBL" id="AYYR01000124">
    <property type="protein sequence ID" value="KRM73755.1"/>
    <property type="molecule type" value="Genomic_DNA"/>
</dbReference>
<dbReference type="Proteomes" id="UP000051845">
    <property type="component" value="Unassembled WGS sequence"/>
</dbReference>
<evidence type="ECO:0000259" key="3">
    <source>
        <dbReference type="Pfam" id="PF02952"/>
    </source>
</evidence>
<gene>
    <name evidence="4" type="ORF">FC82_GL001193</name>
</gene>
<evidence type="ECO:0000256" key="1">
    <source>
        <dbReference type="ARBA" id="ARBA00023235"/>
    </source>
</evidence>
<dbReference type="SUPFAM" id="SSF53743">
    <property type="entry name" value="FucI/AraA N-terminal and middle domains"/>
    <property type="match status" value="1"/>
</dbReference>
<dbReference type="InterPro" id="IPR009015">
    <property type="entry name" value="Fucose_isomerase_N/cen_sf"/>
</dbReference>
<reference evidence="4 5" key="1">
    <citation type="journal article" date="2015" name="Genome Announc.">
        <title>Expanding the biotechnology potential of lactobacilli through comparative genomics of 213 strains and associated genera.</title>
        <authorList>
            <person name="Sun Z."/>
            <person name="Harris H.M."/>
            <person name="McCann A."/>
            <person name="Guo C."/>
            <person name="Argimon S."/>
            <person name="Zhang W."/>
            <person name="Yang X."/>
            <person name="Jeffery I.B."/>
            <person name="Cooney J.C."/>
            <person name="Kagawa T.F."/>
            <person name="Liu W."/>
            <person name="Song Y."/>
            <person name="Salvetti E."/>
            <person name="Wrobel A."/>
            <person name="Rasinkangas P."/>
            <person name="Parkhill J."/>
            <person name="Rea M.C."/>
            <person name="O'Sullivan O."/>
            <person name="Ritari J."/>
            <person name="Douillard F.P."/>
            <person name="Paul Ross R."/>
            <person name="Yang R."/>
            <person name="Briner A.E."/>
            <person name="Felis G.E."/>
            <person name="de Vos W.M."/>
            <person name="Barrangou R."/>
            <person name="Klaenhammer T.R."/>
            <person name="Caufield P.W."/>
            <person name="Cui Y."/>
            <person name="Zhang H."/>
            <person name="O'Toole P.W."/>
        </authorList>
    </citation>
    <scope>NUCLEOTIDE SEQUENCE [LARGE SCALE GENOMIC DNA]</scope>
    <source>
        <strain evidence="4 5">DSM 20515</strain>
    </source>
</reference>
<sequence>MSQILYLPVVRRKFDAKSAEAIMETTQKELAKYDVLGPKDALGDPTELSSYLGSINDQAISGIIFQNTTFTDAEFIQLVHRYYPTTPILLLAPREPSVHGWLRFNALTGIMSSGNYLASQHHPFEHIYGNPDEAAVQDKIKVFVEAAQVKSDLAALNIGVVGTYPPGFFFSDANADELSQTFGTTLKHYNIDDAFAAAEKVTGDDYDDQLAYADAHFDGLDTKADETTRYVKFATLMRRYQEKDKLGALASRCWPDFFDKYHSAPGAVWSQLCDEQLPTAMECDIHGALSMYILQQLTPNRDAIFLGDLSSMDPEDNSITTWHDYGAFSLANPKYGVKASVHPNRKMAVSPDMVLKPGHVTMLRVHWNAKDGYSLAITSGEAEDVEPQFNGASGRIKMSQDVTGLVDQFVSHGYESHFALVYGDYRDDLVQLAKLLNLPYDLY</sequence>
<protein>
    <recommendedName>
        <fullName evidence="3">L-fucose isomerase C-terminal domain-containing protein</fullName>
    </recommendedName>
</protein>
<dbReference type="AlphaFoldDB" id="A0A0R2BB25"/>
<dbReference type="Pfam" id="PF02952">
    <property type="entry name" value="Fucose_iso_C"/>
    <property type="match status" value="1"/>
</dbReference>
<dbReference type="InterPro" id="IPR015888">
    <property type="entry name" value="Fuc_isomerase_C"/>
</dbReference>
<dbReference type="GO" id="GO:0006004">
    <property type="term" value="P:fucose metabolic process"/>
    <property type="evidence" value="ECO:0007669"/>
    <property type="project" value="InterPro"/>
</dbReference>
<keyword evidence="1" id="KW-0413">Isomerase</keyword>
<feature type="domain" description="L-fucose isomerase C-terminal" evidence="3">
    <location>
        <begin position="355"/>
        <end position="441"/>
    </location>
</feature>
<accession>A0A0R2BB25</accession>